<name>A0A379MTP0_9BACT</name>
<dbReference type="Gene3D" id="2.60.40.10">
    <property type="entry name" value="Immunoglobulins"/>
    <property type="match status" value="3"/>
</dbReference>
<dbReference type="Pfam" id="PF07610">
    <property type="entry name" value="DUF1573"/>
    <property type="match status" value="2"/>
</dbReference>
<comment type="subcellular location">
    <subcellularLocation>
        <location evidence="1">Cell projection</location>
        <location evidence="1">Cilium</location>
    </subcellularLocation>
    <subcellularLocation>
        <location evidence="2">Cytoplasm</location>
    </subcellularLocation>
</comment>
<proteinExistence type="predicted"/>
<evidence type="ECO:0000259" key="6">
    <source>
        <dbReference type="Pfam" id="PF22544"/>
    </source>
</evidence>
<dbReference type="InterPro" id="IPR053879">
    <property type="entry name" value="HYDIN_VesB_CFA65-like_Ig"/>
</dbReference>
<evidence type="ECO:0000256" key="3">
    <source>
        <dbReference type="ARBA" id="ARBA00022490"/>
    </source>
</evidence>
<evidence type="ECO:0000256" key="2">
    <source>
        <dbReference type="ARBA" id="ARBA00004496"/>
    </source>
</evidence>
<dbReference type="EMBL" id="UGVL01000001">
    <property type="protein sequence ID" value="SUE33992.1"/>
    <property type="molecule type" value="Genomic_DNA"/>
</dbReference>
<evidence type="ECO:0000256" key="4">
    <source>
        <dbReference type="ARBA" id="ARBA00023069"/>
    </source>
</evidence>
<evidence type="ECO:0000313" key="7">
    <source>
        <dbReference type="EMBL" id="SUE33992.1"/>
    </source>
</evidence>
<dbReference type="Proteomes" id="UP000255233">
    <property type="component" value="Unassembled WGS sequence"/>
</dbReference>
<dbReference type="PANTHER" id="PTHR37833">
    <property type="entry name" value="LIPOPROTEIN-RELATED"/>
    <property type="match status" value="1"/>
</dbReference>
<sequence>MYATGLASNYRTMKYGIALWALFACLSGRTTAEELKTAKMVFDSYTYDFGNIREVDGDVSHTFRFTNEGTLPLVINSVGVSCGCTYPQFSKEPVLPGKGGEMKITFDPTNRPGKFEKVINVAANDPRGSIRLTITGQVEGRPRTIQDDYPYAVTGGLRIADRSLVLGTLPRGKATVRTVGIANGGKAPVKVGIVASSLPAWLTVRPAKATLSPGERSEIVMTFDASKADLWGKFHCRFALAVNGAEQPDPVNATVIFAEDFSALSRAELKLAPRADYSSFFYHFSDQPQGRTLTRQFQISNGGEKDLIIRHIGPTSNRIEATTDQTVIKAGDTATLTVKLNTEGATGRLSEGITVVTNDPARPARDIRVLANIVK</sequence>
<keyword evidence="4" id="KW-0969">Cilium</keyword>
<evidence type="ECO:0000313" key="8">
    <source>
        <dbReference type="Proteomes" id="UP000255233"/>
    </source>
</evidence>
<feature type="domain" description="HYDIN/VesB/CFA65-like Ig-like" evidence="6">
    <location>
        <begin position="164"/>
        <end position="254"/>
    </location>
</feature>
<protein>
    <submittedName>
        <fullName evidence="7">Protein of uncharacterized function (DUF1573)</fullName>
    </submittedName>
</protein>
<organism evidence="7 8">
    <name type="scientific">Rikenella microfusus</name>
    <dbReference type="NCBI Taxonomy" id="28139"/>
    <lineage>
        <taxon>Bacteria</taxon>
        <taxon>Pseudomonadati</taxon>
        <taxon>Bacteroidota</taxon>
        <taxon>Bacteroidia</taxon>
        <taxon>Bacteroidales</taxon>
        <taxon>Rikenellaceae</taxon>
        <taxon>Rikenella</taxon>
    </lineage>
</organism>
<dbReference type="InterPro" id="IPR013783">
    <property type="entry name" value="Ig-like_fold"/>
</dbReference>
<dbReference type="GO" id="GO:0005737">
    <property type="term" value="C:cytoplasm"/>
    <property type="evidence" value="ECO:0007669"/>
    <property type="project" value="UniProtKB-SubCell"/>
</dbReference>
<dbReference type="InterPro" id="IPR011467">
    <property type="entry name" value="DUF1573"/>
</dbReference>
<evidence type="ECO:0000256" key="5">
    <source>
        <dbReference type="ARBA" id="ARBA00023273"/>
    </source>
</evidence>
<dbReference type="NCBIfam" id="NF012200">
    <property type="entry name" value="choice_anch_D"/>
    <property type="match status" value="1"/>
</dbReference>
<gene>
    <name evidence="7" type="ORF">NCTC11190_01209</name>
</gene>
<dbReference type="OrthoDB" id="1466304at2"/>
<keyword evidence="8" id="KW-1185">Reference proteome</keyword>
<keyword evidence="3" id="KW-0963">Cytoplasm</keyword>
<accession>A0A379MTP0</accession>
<dbReference type="STRING" id="880526.GCA_000427365_00236"/>
<dbReference type="PANTHER" id="PTHR37833:SF1">
    <property type="entry name" value="SIGNAL PEPTIDE PROTEIN"/>
    <property type="match status" value="1"/>
</dbReference>
<reference evidence="7 8" key="1">
    <citation type="submission" date="2018-06" db="EMBL/GenBank/DDBJ databases">
        <authorList>
            <consortium name="Pathogen Informatics"/>
            <person name="Doyle S."/>
        </authorList>
    </citation>
    <scope>NUCLEOTIDE SEQUENCE [LARGE SCALE GENOMIC DNA]</scope>
    <source>
        <strain evidence="7 8">NCTC11190</strain>
    </source>
</reference>
<dbReference type="AlphaFoldDB" id="A0A379MTP0"/>
<keyword evidence="5" id="KW-0966">Cell projection</keyword>
<evidence type="ECO:0000256" key="1">
    <source>
        <dbReference type="ARBA" id="ARBA00004138"/>
    </source>
</evidence>
<dbReference type="Pfam" id="PF22544">
    <property type="entry name" value="HYDIN_VesB_CFA65-like_Ig"/>
    <property type="match status" value="1"/>
</dbReference>